<reference evidence="1" key="1">
    <citation type="submission" date="2021-11" db="EMBL/GenBank/DDBJ databases">
        <title>Fusarium solani-melongenae Genome sequencing and assembly.</title>
        <authorList>
            <person name="Xie S."/>
            <person name="Huang L."/>
            <person name="Zhang X."/>
        </authorList>
    </citation>
    <scope>NUCLEOTIDE SEQUENCE</scope>
    <source>
        <strain evidence="1">CRI 24-3</strain>
    </source>
</reference>
<accession>A0ACD3ZI81</accession>
<protein>
    <submittedName>
        <fullName evidence="1">Uncharacterized protein</fullName>
    </submittedName>
</protein>
<gene>
    <name evidence="1" type="ORF">LCI18_011934</name>
</gene>
<keyword evidence="2" id="KW-1185">Reference proteome</keyword>
<dbReference type="EMBL" id="CP090038">
    <property type="protein sequence ID" value="UPL01000.1"/>
    <property type="molecule type" value="Genomic_DNA"/>
</dbReference>
<organism evidence="1 2">
    <name type="scientific">Fusarium solani subsp. cucurbitae</name>
    <name type="common">Neocosmosporum cucurbitae</name>
    <dbReference type="NCBI Taxonomy" id="2747967"/>
    <lineage>
        <taxon>Eukaryota</taxon>
        <taxon>Fungi</taxon>
        <taxon>Dikarya</taxon>
        <taxon>Ascomycota</taxon>
        <taxon>Pezizomycotina</taxon>
        <taxon>Sordariomycetes</taxon>
        <taxon>Hypocreomycetidae</taxon>
        <taxon>Hypocreales</taxon>
        <taxon>Nectriaceae</taxon>
        <taxon>Fusarium</taxon>
        <taxon>Fusarium solani species complex</taxon>
    </lineage>
</organism>
<dbReference type="Proteomes" id="UP000830768">
    <property type="component" value="Chromosome 10"/>
</dbReference>
<proteinExistence type="predicted"/>
<sequence>MKIESILNQSTGLGPGAESQGVRTSPSGPKNGPEGPYFSLPTPSPECAPSKTASGQPDSRTRTPWDAGGYSLPREPSSNTSSRPSFAFLSPRDHRDTVRPTDASNDSNYHSRRVSMETSTTAVSPGVATPYSLPVRMHSIPDVQQDSWISTHEVRPSHHARRSSVWTDYSVTPGTGNHKVSDSRSSFSSCCSSTFSAGHSRISSISTINGSHHLGSGIADLEAKLERLPRLTAPPPPTAPTPSPKPEAQLPRAVGATSAGTLSSSSPSDSLLEARMMKRRRGHLSQDQSNFKPRDHFLHSLDRVHKRTISAPNPPHSSASAFTRIPTTLPSLASGHFEATLSPSPRLSITHQRAGSEHNQWCRLEEISPAASMVTRSPSREIHDNERAMSANEIQAASRGAMPQAGPNDRVLTACRRFRKVEVNKPLEGGDICMAVENCTTGSVPRKVISHLFGRNKVCTRRIPERVWVCMCRKHYQRMRYRKGADFSVTQIGMVYEQIVRMIFWSRGLESANRVNQEAITIRSWTFSIRKRELKRLVDTNGRDLVPRWIVQSLGDGKTHDEILDIVERLHHEIQQGILKDVPPVEFLPEVVDAYTNVPAQLSTHINRESSNEVDVSAINRSGRLGQLGEATESPISFVKDSSPLEPVQEEGSMSERSSDAFSSPTPPATFDDRQYGLRPGHHNQQQADDAHSHTANYAFGARSPLVDPGMTAFADRRGSVPYYDSQNPTQPSLNHFGINYQLQAPASDPRGSHDSMFHAPGTYTGGGQRGPTDFVLIDRPSSYLNTSEIMPQGGYGMHPASYGNLGTREAHGLYGTPGEYQTPPIYFNHPQRVAPARAQEDERYYREPLPPRSRISAADQDALLLLSISEEPSTAYQQPLEAQDLAWYHGEAGSNVSAGRTMNQAPWQSAAHGYEDGSPSLRQRSGRYSPDREATVSHSPGCHPQHRGMAGFDDNHSRGHHSGYQPDEPIGDNK</sequence>
<evidence type="ECO:0000313" key="1">
    <source>
        <dbReference type="EMBL" id="UPL01000.1"/>
    </source>
</evidence>
<name>A0ACD3ZI81_FUSSC</name>
<evidence type="ECO:0000313" key="2">
    <source>
        <dbReference type="Proteomes" id="UP000830768"/>
    </source>
</evidence>